<dbReference type="Proteomes" id="UP000246964">
    <property type="component" value="Unassembled WGS sequence"/>
</dbReference>
<proteinExistence type="predicted"/>
<organism evidence="2 3">
    <name type="scientific">Pseudidiomarina maritima</name>
    <dbReference type="NCBI Taxonomy" id="519453"/>
    <lineage>
        <taxon>Bacteria</taxon>
        <taxon>Pseudomonadati</taxon>
        <taxon>Pseudomonadota</taxon>
        <taxon>Gammaproteobacteria</taxon>
        <taxon>Alteromonadales</taxon>
        <taxon>Idiomarinaceae</taxon>
        <taxon>Pseudidiomarina</taxon>
    </lineage>
</organism>
<dbReference type="RefSeq" id="WP_110074833.1">
    <property type="nucleotide sequence ID" value="NZ_QGTT01000001.1"/>
</dbReference>
<keyword evidence="3" id="KW-1185">Reference proteome</keyword>
<accession>A0A317QD99</accession>
<comment type="caution">
    <text evidence="2">The sequence shown here is derived from an EMBL/GenBank/DDBJ whole genome shotgun (WGS) entry which is preliminary data.</text>
</comment>
<sequence length="269" mass="29906">MKSTDLNSGPLAAPILGGAEVIVRLPLRGRSSLGFVLLEVIIATVLLAASLLVFAQWQQVQQQQQQRHQWLADTERLQQAVRSYWSDTGQPPPSFAQLQQHGHLQQLTTPWQQPWLLQPQQRYVQLRLTAPSAAAASWLAGQIVGASANAEQVLVTVWQPAQSYHPDSPYLYRVAIADAPQLNQMHTDLDLRQHNLQGIEQLRASAWYGQSLSAPEAQLVQVQSEHGHFTMVTAAQAVIGGISMEQVWQRITEYQQLWDLCVARGGCQG</sequence>
<keyword evidence="1" id="KW-0812">Transmembrane</keyword>
<dbReference type="AlphaFoldDB" id="A0A317QD99"/>
<dbReference type="OrthoDB" id="6238200at2"/>
<keyword evidence="1" id="KW-1133">Transmembrane helix</keyword>
<feature type="transmembrane region" description="Helical" evidence="1">
    <location>
        <begin position="33"/>
        <end position="57"/>
    </location>
</feature>
<reference evidence="2 3" key="1">
    <citation type="submission" date="2018-05" db="EMBL/GenBank/DDBJ databases">
        <title>Freshwater and sediment microbial communities from various areas in North America, analyzing microbe dynamics in response to fracking.</title>
        <authorList>
            <person name="Lamendella R."/>
        </authorList>
    </citation>
    <scope>NUCLEOTIDE SEQUENCE [LARGE SCALE GENOMIC DNA]</scope>
    <source>
        <strain evidence="2 3">125B1</strain>
    </source>
</reference>
<evidence type="ECO:0000256" key="1">
    <source>
        <dbReference type="SAM" id="Phobius"/>
    </source>
</evidence>
<evidence type="ECO:0000313" key="2">
    <source>
        <dbReference type="EMBL" id="PWW16092.1"/>
    </source>
</evidence>
<dbReference type="InterPro" id="IPR045584">
    <property type="entry name" value="Pilin-like"/>
</dbReference>
<protein>
    <submittedName>
        <fullName evidence="2">Uncharacterized protein</fullName>
    </submittedName>
</protein>
<dbReference type="EMBL" id="QGTT01000001">
    <property type="protein sequence ID" value="PWW16092.1"/>
    <property type="molecule type" value="Genomic_DNA"/>
</dbReference>
<keyword evidence="1" id="KW-0472">Membrane</keyword>
<name>A0A317QD99_9GAMM</name>
<gene>
    <name evidence="2" type="ORF">DET45_101197</name>
</gene>
<dbReference type="SUPFAM" id="SSF54523">
    <property type="entry name" value="Pili subunits"/>
    <property type="match status" value="1"/>
</dbReference>
<evidence type="ECO:0000313" key="3">
    <source>
        <dbReference type="Proteomes" id="UP000246964"/>
    </source>
</evidence>